<feature type="binding site" evidence="9 13">
    <location>
        <position position="457"/>
    </location>
    <ligand>
        <name>Mn(2+)</name>
        <dbReference type="ChEBI" id="CHEBI:29035"/>
        <label>2</label>
    </ligand>
</feature>
<protein>
    <recommendedName>
        <fullName evidence="9 10">2,3-bisphosphoglycerate-independent phosphoglycerate mutase</fullName>
        <shortName evidence="9">BPG-independent PGAM</shortName>
        <shortName evidence="9">Phosphoglyceromutase</shortName>
        <shortName evidence="9">iPGM</shortName>
        <ecNumber evidence="9 10">5.4.2.12</ecNumber>
    </recommendedName>
</protein>
<evidence type="ECO:0000256" key="6">
    <source>
        <dbReference type="ARBA" id="ARBA00023152"/>
    </source>
</evidence>
<evidence type="ECO:0000256" key="1">
    <source>
        <dbReference type="ARBA" id="ARBA00000370"/>
    </source>
</evidence>
<dbReference type="Pfam" id="PF06415">
    <property type="entry name" value="iPGM_N"/>
    <property type="match status" value="1"/>
</dbReference>
<dbReference type="EMBL" id="MFQZ01000001">
    <property type="protein sequence ID" value="OGH88836.1"/>
    <property type="molecule type" value="Genomic_DNA"/>
</dbReference>
<evidence type="ECO:0000256" key="12">
    <source>
        <dbReference type="PIRSR" id="PIRSR001492-2"/>
    </source>
</evidence>
<evidence type="ECO:0000256" key="7">
    <source>
        <dbReference type="ARBA" id="ARBA00023211"/>
    </source>
</evidence>
<dbReference type="SUPFAM" id="SSF53649">
    <property type="entry name" value="Alkaline phosphatase-like"/>
    <property type="match status" value="1"/>
</dbReference>
<evidence type="ECO:0000256" key="10">
    <source>
        <dbReference type="NCBIfam" id="TIGR01307"/>
    </source>
</evidence>
<dbReference type="PANTHER" id="PTHR31637:SF0">
    <property type="entry name" value="2,3-BISPHOSPHOGLYCERATE-INDEPENDENT PHOSPHOGLYCERATE MUTASE"/>
    <property type="match status" value="1"/>
</dbReference>
<accession>A0A1F6NY42</accession>
<feature type="binding site" evidence="9 13">
    <location>
        <position position="419"/>
    </location>
    <ligand>
        <name>Mn(2+)</name>
        <dbReference type="ChEBI" id="CHEBI:29035"/>
        <label>1</label>
    </ligand>
</feature>
<gene>
    <name evidence="9" type="primary">gpmI</name>
    <name evidence="16" type="ORF">A3J93_01675</name>
</gene>
<comment type="function">
    <text evidence="2 9">Catalyzes the interconversion of 2-phosphoglycerate and 3-phosphoglycerate.</text>
</comment>
<dbReference type="PANTHER" id="PTHR31637">
    <property type="entry name" value="2,3-BISPHOSPHOGLYCERATE-INDEPENDENT PHOSPHOGLYCERATE MUTASE"/>
    <property type="match status" value="1"/>
</dbReference>
<dbReference type="CDD" id="cd16010">
    <property type="entry name" value="iPGM"/>
    <property type="match status" value="1"/>
</dbReference>
<dbReference type="InterPro" id="IPR036646">
    <property type="entry name" value="PGAM_B_sf"/>
</dbReference>
<feature type="binding site" evidence="9 13">
    <location>
        <position position="415"/>
    </location>
    <ligand>
        <name>Mn(2+)</name>
        <dbReference type="ChEBI" id="CHEBI:29035"/>
        <label>1</label>
    </ligand>
</feature>
<dbReference type="Gene3D" id="3.40.720.10">
    <property type="entry name" value="Alkaline Phosphatase, subunit A"/>
    <property type="match status" value="1"/>
</dbReference>
<feature type="domain" description="Metalloenzyme" evidence="14">
    <location>
        <begin position="16"/>
        <end position="511"/>
    </location>
</feature>
<dbReference type="NCBIfam" id="TIGR01307">
    <property type="entry name" value="pgm_bpd_ind"/>
    <property type="match status" value="1"/>
</dbReference>
<keyword evidence="6 9" id="KW-0324">Glycolysis</keyword>
<dbReference type="STRING" id="1798704.A3J93_01675"/>
<evidence type="ECO:0000313" key="17">
    <source>
        <dbReference type="Proteomes" id="UP000177907"/>
    </source>
</evidence>
<dbReference type="FunFam" id="3.40.1450.10:FF:000002">
    <property type="entry name" value="2,3-bisphosphoglycerate-independent phosphoglycerate mutase"/>
    <property type="match status" value="1"/>
</dbReference>
<comment type="cofactor">
    <cofactor evidence="9">
        <name>Mn(2+)</name>
        <dbReference type="ChEBI" id="CHEBI:29035"/>
    </cofactor>
    <text evidence="9">Binds 2 manganese ions per subunit.</text>
</comment>
<keyword evidence="5 9" id="KW-0479">Metal-binding</keyword>
<dbReference type="UniPathway" id="UPA00109">
    <property type="reaction ID" value="UER00186"/>
</dbReference>
<dbReference type="InterPro" id="IPR017850">
    <property type="entry name" value="Alkaline_phosphatase_core_sf"/>
</dbReference>
<dbReference type="Gene3D" id="3.40.1450.10">
    <property type="entry name" value="BPG-independent phosphoglycerate mutase, domain B"/>
    <property type="match status" value="1"/>
</dbReference>
<organism evidence="16 17">
    <name type="scientific">Candidatus Magasanikbacteria bacterium RIFOXYC2_FULL_42_28</name>
    <dbReference type="NCBI Taxonomy" id="1798704"/>
    <lineage>
        <taxon>Bacteria</taxon>
        <taxon>Candidatus Magasanikiibacteriota</taxon>
    </lineage>
</organism>
<comment type="similarity">
    <text evidence="4 9">Belongs to the BPG-independent phosphoglycerate mutase family.</text>
</comment>
<evidence type="ECO:0000259" key="15">
    <source>
        <dbReference type="Pfam" id="PF06415"/>
    </source>
</evidence>
<keyword evidence="8 9" id="KW-0413">Isomerase</keyword>
<dbReference type="InterPro" id="IPR011258">
    <property type="entry name" value="BPG-indep_PGM_N"/>
</dbReference>
<evidence type="ECO:0000256" key="8">
    <source>
        <dbReference type="ARBA" id="ARBA00023235"/>
    </source>
</evidence>
<evidence type="ECO:0000256" key="4">
    <source>
        <dbReference type="ARBA" id="ARBA00008819"/>
    </source>
</evidence>
<dbReference type="Pfam" id="PF01676">
    <property type="entry name" value="Metalloenzyme"/>
    <property type="match status" value="1"/>
</dbReference>
<dbReference type="PIRSF" id="PIRSF001492">
    <property type="entry name" value="IPGAM"/>
    <property type="match status" value="1"/>
</dbReference>
<dbReference type="GO" id="GO:0004619">
    <property type="term" value="F:phosphoglycerate mutase activity"/>
    <property type="evidence" value="ECO:0007669"/>
    <property type="project" value="UniProtKB-UniRule"/>
</dbReference>
<feature type="active site" description="Phosphoserine intermediate" evidence="9 11">
    <location>
        <position position="72"/>
    </location>
</feature>
<feature type="binding site" evidence="9 13">
    <location>
        <position position="456"/>
    </location>
    <ligand>
        <name>Mn(2+)</name>
        <dbReference type="ChEBI" id="CHEBI:29035"/>
        <label>2</label>
    </ligand>
</feature>
<evidence type="ECO:0000256" key="2">
    <source>
        <dbReference type="ARBA" id="ARBA00002315"/>
    </source>
</evidence>
<feature type="domain" description="BPG-independent PGAM N-terminal" evidence="15">
    <location>
        <begin position="92"/>
        <end position="310"/>
    </location>
</feature>
<feature type="binding site" evidence="9 12">
    <location>
        <begin position="269"/>
        <end position="272"/>
    </location>
    <ligand>
        <name>substrate</name>
    </ligand>
</feature>
<evidence type="ECO:0000313" key="16">
    <source>
        <dbReference type="EMBL" id="OGH88836.1"/>
    </source>
</evidence>
<dbReference type="GO" id="GO:0030145">
    <property type="term" value="F:manganese ion binding"/>
    <property type="evidence" value="ECO:0007669"/>
    <property type="project" value="UniProtKB-UniRule"/>
</dbReference>
<comment type="caution">
    <text evidence="16">The sequence shown here is derived from an EMBL/GenBank/DDBJ whole genome shotgun (WGS) entry which is preliminary data.</text>
</comment>
<dbReference type="GO" id="GO:0006096">
    <property type="term" value="P:glycolytic process"/>
    <property type="evidence" value="ECO:0007669"/>
    <property type="project" value="UniProtKB-UniRule"/>
</dbReference>
<feature type="binding site" evidence="9 12">
    <location>
        <position position="200"/>
    </location>
    <ligand>
        <name>substrate</name>
    </ligand>
</feature>
<sequence length="522" mass="58093">MIKINSKSKIIRPSTALIILDGFGFGKKDDPGNAITSATAPNLFSYFKKYPHSTLKTYGQYAGLFPKQVGNSEAGHLNIGAGRIVKQDLVIISEAIHDGTFFKNTAFKQALYHAKKYNSAVHVMGMLTDGASAHSYPEHLYALLELFRREEQKKVYLHLFTDGRDSPPHAAAKYLVALRAKMQGAEKIATVMGRFYAMDRNKIWERIKLAHDALVGCVGNTAVSAEDAIAQAYNRGETDEYITPTVITEHGHPVTKVQDNDVIFFFNARSDRARQITKSFVQPDFNKKNPGSFTRCHVPKDIRFVAMTDFGPDLPNVLTAFPSEDIKNCLPAVIDGHYKQLYISETEKYAHVTYFINGGYPDALNGEQRELIHSDKIHSYAQKPQMHAPQLAQKISHYFKTGKYNFICVNFPNADMLGHTGNLAAAKKGIATMDVAVKKIINTLKEIHGQALIVADHGNAEVMINHKTKEKMNEHTFSPVPCILIGGKAKRLRNGILADVAPTLLKMMNIAKAKEMTGRPLY</sequence>
<comment type="subunit">
    <text evidence="9">Monomer.</text>
</comment>
<feature type="binding site" evidence="9 12">
    <location>
        <position position="348"/>
    </location>
    <ligand>
        <name>substrate</name>
    </ligand>
</feature>
<feature type="binding site" evidence="9 13">
    <location>
        <position position="72"/>
    </location>
    <ligand>
        <name>Mn(2+)</name>
        <dbReference type="ChEBI" id="CHEBI:29035"/>
        <label>2</label>
    </ligand>
</feature>
<evidence type="ECO:0000256" key="5">
    <source>
        <dbReference type="ARBA" id="ARBA00022723"/>
    </source>
</evidence>
<evidence type="ECO:0000256" key="13">
    <source>
        <dbReference type="PIRSR" id="PIRSR001492-3"/>
    </source>
</evidence>
<dbReference type="AlphaFoldDB" id="A0A1F6NY42"/>
<dbReference type="GO" id="GO:0005737">
    <property type="term" value="C:cytoplasm"/>
    <property type="evidence" value="ECO:0007669"/>
    <property type="project" value="InterPro"/>
</dbReference>
<feature type="binding site" evidence="9 13">
    <location>
        <position position="475"/>
    </location>
    <ligand>
        <name>Mn(2+)</name>
        <dbReference type="ChEBI" id="CHEBI:29035"/>
        <label>1</label>
    </ligand>
</feature>
<comment type="pathway">
    <text evidence="3 9">Carbohydrate degradation; glycolysis; pyruvate from D-glyceraldehyde 3-phosphate: step 3/5.</text>
</comment>
<dbReference type="HAMAP" id="MF_01038">
    <property type="entry name" value="GpmI"/>
    <property type="match status" value="1"/>
</dbReference>
<dbReference type="Proteomes" id="UP000177907">
    <property type="component" value="Unassembled WGS sequence"/>
</dbReference>
<feature type="binding site" evidence="9 12">
    <location>
        <position position="194"/>
    </location>
    <ligand>
        <name>substrate</name>
    </ligand>
</feature>
<keyword evidence="7 9" id="KW-0464">Manganese</keyword>
<feature type="binding site" evidence="9 13">
    <location>
        <position position="21"/>
    </location>
    <ligand>
        <name>Mn(2+)</name>
        <dbReference type="ChEBI" id="CHEBI:29035"/>
        <label>2</label>
    </ligand>
</feature>
<dbReference type="InterPro" id="IPR005995">
    <property type="entry name" value="Pgm_bpd_ind"/>
</dbReference>
<evidence type="ECO:0000256" key="3">
    <source>
        <dbReference type="ARBA" id="ARBA00004798"/>
    </source>
</evidence>
<proteinExistence type="inferred from homology"/>
<evidence type="ECO:0000256" key="9">
    <source>
        <dbReference type="HAMAP-Rule" id="MF_01038"/>
    </source>
</evidence>
<reference evidence="16 17" key="1">
    <citation type="journal article" date="2016" name="Nat. Commun.">
        <title>Thousands of microbial genomes shed light on interconnected biogeochemical processes in an aquifer system.</title>
        <authorList>
            <person name="Anantharaman K."/>
            <person name="Brown C.T."/>
            <person name="Hug L.A."/>
            <person name="Sharon I."/>
            <person name="Castelle C.J."/>
            <person name="Probst A.J."/>
            <person name="Thomas B.C."/>
            <person name="Singh A."/>
            <person name="Wilkins M.J."/>
            <person name="Karaoz U."/>
            <person name="Brodie E.L."/>
            <person name="Williams K.H."/>
            <person name="Hubbard S.S."/>
            <person name="Banfield J.F."/>
        </authorList>
    </citation>
    <scope>NUCLEOTIDE SEQUENCE [LARGE SCALE GENOMIC DNA]</scope>
</reference>
<evidence type="ECO:0000259" key="14">
    <source>
        <dbReference type="Pfam" id="PF01676"/>
    </source>
</evidence>
<dbReference type="EC" id="5.4.2.12" evidence="9 10"/>
<name>A0A1F6NY42_9BACT</name>
<evidence type="ECO:0000256" key="11">
    <source>
        <dbReference type="PIRSR" id="PIRSR001492-1"/>
    </source>
</evidence>
<comment type="catalytic activity">
    <reaction evidence="1 9">
        <text>(2R)-2-phosphoglycerate = (2R)-3-phosphoglycerate</text>
        <dbReference type="Rhea" id="RHEA:15901"/>
        <dbReference type="ChEBI" id="CHEBI:58272"/>
        <dbReference type="ChEBI" id="CHEBI:58289"/>
        <dbReference type="EC" id="5.4.2.12"/>
    </reaction>
</comment>
<feature type="binding site" evidence="9 12">
    <location>
        <begin position="164"/>
        <end position="165"/>
    </location>
    <ligand>
        <name>substrate</name>
    </ligand>
</feature>
<dbReference type="InterPro" id="IPR006124">
    <property type="entry name" value="Metalloenzyme"/>
</dbReference>
<dbReference type="SUPFAM" id="SSF64158">
    <property type="entry name" value="2,3-Bisphosphoglycerate-independent phosphoglycerate mutase, substrate-binding domain"/>
    <property type="match status" value="1"/>
</dbReference>
<feature type="binding site" evidence="9 12">
    <location>
        <position position="134"/>
    </location>
    <ligand>
        <name>substrate</name>
    </ligand>
</feature>
<dbReference type="GO" id="GO:0006007">
    <property type="term" value="P:glucose catabolic process"/>
    <property type="evidence" value="ECO:0007669"/>
    <property type="project" value="InterPro"/>
</dbReference>